<dbReference type="InterPro" id="IPR001387">
    <property type="entry name" value="Cro/C1-type_HTH"/>
</dbReference>
<reference evidence="2 3" key="1">
    <citation type="submission" date="2018-08" db="EMBL/GenBank/DDBJ databases">
        <title>A genome reference for cultivated species of the human gut microbiota.</title>
        <authorList>
            <person name="Zou Y."/>
            <person name="Xue W."/>
            <person name="Luo G."/>
        </authorList>
    </citation>
    <scope>NUCLEOTIDE SEQUENCE [LARGE SCALE GENOMIC DNA]</scope>
    <source>
        <strain evidence="2 3">AM25-1</strain>
    </source>
</reference>
<evidence type="ECO:0000259" key="1">
    <source>
        <dbReference type="PROSITE" id="PS50943"/>
    </source>
</evidence>
<comment type="caution">
    <text evidence="2">The sequence shown here is derived from an EMBL/GenBank/DDBJ whole genome shotgun (WGS) entry which is preliminary data.</text>
</comment>
<dbReference type="GO" id="GO:0003677">
    <property type="term" value="F:DNA binding"/>
    <property type="evidence" value="ECO:0007669"/>
    <property type="project" value="InterPro"/>
</dbReference>
<dbReference type="PROSITE" id="PS50943">
    <property type="entry name" value="HTH_CROC1"/>
    <property type="match status" value="1"/>
</dbReference>
<evidence type="ECO:0000313" key="3">
    <source>
        <dbReference type="Proteomes" id="UP000284676"/>
    </source>
</evidence>
<dbReference type="Gene3D" id="1.10.260.40">
    <property type="entry name" value="lambda repressor-like DNA-binding domains"/>
    <property type="match status" value="1"/>
</dbReference>
<protein>
    <submittedName>
        <fullName evidence="2">Helix-turn-helix domain-containing protein</fullName>
    </submittedName>
</protein>
<dbReference type="EMBL" id="QRHL01000002">
    <property type="protein sequence ID" value="RHF74404.1"/>
    <property type="molecule type" value="Genomic_DNA"/>
</dbReference>
<accession>A0A414Q0S3</accession>
<dbReference type="InterPro" id="IPR010982">
    <property type="entry name" value="Lambda_DNA-bd_dom_sf"/>
</dbReference>
<dbReference type="SMART" id="SM00530">
    <property type="entry name" value="HTH_XRE"/>
    <property type="match status" value="1"/>
</dbReference>
<dbReference type="SUPFAM" id="SSF47413">
    <property type="entry name" value="lambda repressor-like DNA-binding domains"/>
    <property type="match status" value="1"/>
</dbReference>
<dbReference type="RefSeq" id="WP_118234044.1">
    <property type="nucleotide sequence ID" value="NZ_QRHL01000002.1"/>
</dbReference>
<evidence type="ECO:0000313" key="2">
    <source>
        <dbReference type="EMBL" id="RHF74404.1"/>
    </source>
</evidence>
<dbReference type="Pfam" id="PF01381">
    <property type="entry name" value="HTH_3"/>
    <property type="match status" value="1"/>
</dbReference>
<feature type="domain" description="HTH cro/C1-type" evidence="1">
    <location>
        <begin position="7"/>
        <end position="61"/>
    </location>
</feature>
<dbReference type="Proteomes" id="UP000284676">
    <property type="component" value="Unassembled WGS sequence"/>
</dbReference>
<name>A0A414Q0S3_FUSMR</name>
<proteinExistence type="predicted"/>
<gene>
    <name evidence="2" type="ORF">DW663_02765</name>
</gene>
<organism evidence="2 3">
    <name type="scientific">Fusobacterium mortiferum</name>
    <dbReference type="NCBI Taxonomy" id="850"/>
    <lineage>
        <taxon>Bacteria</taxon>
        <taxon>Fusobacteriati</taxon>
        <taxon>Fusobacteriota</taxon>
        <taxon>Fusobacteriia</taxon>
        <taxon>Fusobacteriales</taxon>
        <taxon>Fusobacteriaceae</taxon>
        <taxon>Fusobacterium</taxon>
    </lineage>
</organism>
<sequence length="149" mass="17644">MSFNEMMKKVRLEAGDSLRGLSDKTGINFSYIDKIERGTRPANFDVLEKLIKTYPNKKDILLREYINEYIPNFLLEELKENSDIVTSAIKNLDTQSVFEIFFQRLSVEDRKELLKNIVDKLEFQSYKKGTIEEDREELEVIRKEIEKLK</sequence>
<dbReference type="CDD" id="cd00093">
    <property type="entry name" value="HTH_XRE"/>
    <property type="match status" value="1"/>
</dbReference>
<dbReference type="AlphaFoldDB" id="A0A414Q0S3"/>